<evidence type="ECO:0000313" key="2">
    <source>
        <dbReference type="Proteomes" id="UP000010959"/>
    </source>
</evidence>
<dbReference type="AlphaFoldDB" id="L7C8K7"/>
<comment type="caution">
    <text evidence="1">The sequence shown here is derived from an EMBL/GenBank/DDBJ whole genome shotgun (WGS) entry which is preliminary data.</text>
</comment>
<reference evidence="1 2" key="1">
    <citation type="journal article" date="2013" name="Mar. Genomics">
        <title>Expression of sulfatases in Rhodopirellula baltica and the diversity of sulfatases in the genus Rhodopirellula.</title>
        <authorList>
            <person name="Wegner C.E."/>
            <person name="Richter-Heitmann T."/>
            <person name="Klindworth A."/>
            <person name="Klockow C."/>
            <person name="Richter M."/>
            <person name="Achstetter T."/>
            <person name="Glockner F.O."/>
            <person name="Harder J."/>
        </authorList>
    </citation>
    <scope>NUCLEOTIDE SEQUENCE [LARGE SCALE GENOMIC DNA]</scope>
    <source>
        <strain evidence="1 2">SWK14</strain>
    </source>
</reference>
<organism evidence="1 2">
    <name type="scientific">Rhodopirellula baltica SWK14</name>
    <dbReference type="NCBI Taxonomy" id="993516"/>
    <lineage>
        <taxon>Bacteria</taxon>
        <taxon>Pseudomonadati</taxon>
        <taxon>Planctomycetota</taxon>
        <taxon>Planctomycetia</taxon>
        <taxon>Pirellulales</taxon>
        <taxon>Pirellulaceae</taxon>
        <taxon>Rhodopirellula</taxon>
    </lineage>
</organism>
<protein>
    <submittedName>
        <fullName evidence="1">Uncharacterized protein</fullName>
    </submittedName>
</protein>
<accession>L7C8K7</accession>
<proteinExistence type="predicted"/>
<dbReference type="Proteomes" id="UP000010959">
    <property type="component" value="Unassembled WGS sequence"/>
</dbReference>
<sequence length="47" mass="5260">MAIPWSNQSQCLLQWESARSPWSRSELAKASTRGLSIVVDVFVSAEH</sequence>
<evidence type="ECO:0000313" key="1">
    <source>
        <dbReference type="EMBL" id="ELP30499.1"/>
    </source>
</evidence>
<dbReference type="EMBL" id="AMWG01000155">
    <property type="protein sequence ID" value="ELP30499.1"/>
    <property type="molecule type" value="Genomic_DNA"/>
</dbReference>
<gene>
    <name evidence="1" type="ORF">RBSWK_05603</name>
</gene>
<name>L7C8K7_RHOBT</name>